<dbReference type="RefSeq" id="WP_224193302.1">
    <property type="nucleotide sequence ID" value="NZ_JAIRAU010000027.1"/>
</dbReference>
<dbReference type="Proteomes" id="UP001139031">
    <property type="component" value="Unassembled WGS sequence"/>
</dbReference>
<accession>A0ABS7TTH5</accession>
<evidence type="ECO:0000313" key="3">
    <source>
        <dbReference type="Proteomes" id="UP001139031"/>
    </source>
</evidence>
<gene>
    <name evidence="2" type="ORF">K7C98_20055</name>
</gene>
<feature type="compositionally biased region" description="Low complexity" evidence="1">
    <location>
        <begin position="9"/>
        <end position="27"/>
    </location>
</feature>
<protein>
    <submittedName>
        <fullName evidence="2">Uncharacterized protein</fullName>
    </submittedName>
</protein>
<evidence type="ECO:0000256" key="1">
    <source>
        <dbReference type="SAM" id="MobiDB-lite"/>
    </source>
</evidence>
<reference evidence="2" key="1">
    <citation type="submission" date="2021-08" db="EMBL/GenBank/DDBJ databases">
        <authorList>
            <person name="Stevens D.C."/>
        </authorList>
    </citation>
    <scope>NUCLEOTIDE SEQUENCE</scope>
    <source>
        <strain evidence="2">DSM 53165</strain>
    </source>
</reference>
<dbReference type="EMBL" id="JAIRAU010000027">
    <property type="protein sequence ID" value="MBZ5711540.1"/>
    <property type="molecule type" value="Genomic_DNA"/>
</dbReference>
<organism evidence="2 3">
    <name type="scientific">Nannocystis pusilla</name>
    <dbReference type="NCBI Taxonomy" id="889268"/>
    <lineage>
        <taxon>Bacteria</taxon>
        <taxon>Pseudomonadati</taxon>
        <taxon>Myxococcota</taxon>
        <taxon>Polyangia</taxon>
        <taxon>Nannocystales</taxon>
        <taxon>Nannocystaceae</taxon>
        <taxon>Nannocystis</taxon>
    </lineage>
</organism>
<evidence type="ECO:0000313" key="2">
    <source>
        <dbReference type="EMBL" id="MBZ5711540.1"/>
    </source>
</evidence>
<sequence>MFFGQPRCPHASSAAQPSHAAGAAVDPDGPDEVVGTCSMEPVVGDIFIVALEVEASSLALPRPDRGTRPGRDLAGN</sequence>
<proteinExistence type="predicted"/>
<name>A0ABS7TTH5_9BACT</name>
<feature type="region of interest" description="Disordered" evidence="1">
    <location>
        <begin position="1"/>
        <end position="32"/>
    </location>
</feature>
<comment type="caution">
    <text evidence="2">The sequence shown here is derived from an EMBL/GenBank/DDBJ whole genome shotgun (WGS) entry which is preliminary data.</text>
</comment>
<keyword evidence="3" id="KW-1185">Reference proteome</keyword>